<comment type="caution">
    <text evidence="1">The sequence shown here is derived from an EMBL/GenBank/DDBJ whole genome shotgun (WGS) entry which is preliminary data.</text>
</comment>
<dbReference type="Gene3D" id="3.90.70.10">
    <property type="entry name" value="Cysteine proteinases"/>
    <property type="match status" value="1"/>
</dbReference>
<proteinExistence type="predicted"/>
<dbReference type="EMBL" id="BARS01033077">
    <property type="protein sequence ID" value="GAG21788.1"/>
    <property type="molecule type" value="Genomic_DNA"/>
</dbReference>
<protein>
    <recommendedName>
        <fullName evidence="2">Peptidase C39-like domain-containing protein</fullName>
    </recommendedName>
</protein>
<accession>X0WB27</accession>
<reference evidence="1" key="1">
    <citation type="journal article" date="2014" name="Front. Microbiol.">
        <title>High frequency of phylogenetically diverse reductive dehalogenase-homologous genes in deep subseafloor sedimentary metagenomes.</title>
        <authorList>
            <person name="Kawai M."/>
            <person name="Futagami T."/>
            <person name="Toyoda A."/>
            <person name="Takaki Y."/>
            <person name="Nishi S."/>
            <person name="Hori S."/>
            <person name="Arai W."/>
            <person name="Tsubouchi T."/>
            <person name="Morono Y."/>
            <person name="Uchiyama I."/>
            <person name="Ito T."/>
            <person name="Fujiyama A."/>
            <person name="Inagaki F."/>
            <person name="Takami H."/>
        </authorList>
    </citation>
    <scope>NUCLEOTIDE SEQUENCE</scope>
    <source>
        <strain evidence="1">Expedition CK06-06</strain>
    </source>
</reference>
<evidence type="ECO:0000313" key="1">
    <source>
        <dbReference type="EMBL" id="GAG21788.1"/>
    </source>
</evidence>
<organism evidence="1">
    <name type="scientific">marine sediment metagenome</name>
    <dbReference type="NCBI Taxonomy" id="412755"/>
    <lineage>
        <taxon>unclassified sequences</taxon>
        <taxon>metagenomes</taxon>
        <taxon>ecological metagenomes</taxon>
    </lineage>
</organism>
<name>X0WB27_9ZZZZ</name>
<evidence type="ECO:0008006" key="2">
    <source>
        <dbReference type="Google" id="ProtNLM"/>
    </source>
</evidence>
<dbReference type="AlphaFoldDB" id="X0WB27"/>
<feature type="non-terminal residue" evidence="1">
    <location>
        <position position="174"/>
    </location>
</feature>
<sequence length="174" mass="18913">MALAWSGLTIDADALTPQVYTPSLKGSLQLAMVAAARRHARVAYPISGANALLKEIAAGHPVIVLQNLGLSWVPVWHYAVVIGYDLDKAVIILHSGITEQKTTALKTFENTWARSQHWGLVVLPPNRLPATAEENSYVKAVAGLEKARQWAAAGEGYKTALRRWPQSFSAYIGL</sequence>
<dbReference type="NCBIfam" id="NF033920">
    <property type="entry name" value="C39_PA2778_fam"/>
    <property type="match status" value="1"/>
</dbReference>
<gene>
    <name evidence="1" type="ORF">S01H1_51265</name>
</gene>